<dbReference type="GO" id="GO:0004222">
    <property type="term" value="F:metalloendopeptidase activity"/>
    <property type="evidence" value="ECO:0007669"/>
    <property type="project" value="InterPro"/>
</dbReference>
<reference evidence="9" key="1">
    <citation type="submission" date="2016-10" db="EMBL/GenBank/DDBJ databases">
        <authorList>
            <person name="Varghese N."/>
            <person name="Submissions S."/>
        </authorList>
    </citation>
    <scope>NUCLEOTIDE SEQUENCE [LARGE SCALE GENOMIC DNA]</scope>
    <source>
        <strain evidence="9">DSM 25055</strain>
    </source>
</reference>
<accession>A0A1H9LDQ2</accession>
<keyword evidence="6" id="KW-0482">Metalloprotease</keyword>
<dbReference type="RefSeq" id="WP_090618485.1">
    <property type="nucleotide sequence ID" value="NZ_FOFD01000004.1"/>
</dbReference>
<gene>
    <name evidence="8" type="ORF">SAMN04489841_2935</name>
</gene>
<feature type="domain" description="Peptidase M3A/M3B catalytic" evidence="7">
    <location>
        <begin position="197"/>
        <end position="559"/>
    </location>
</feature>
<organism evidence="8 9">
    <name type="scientific">Natrinema salaciae</name>
    <dbReference type="NCBI Taxonomy" id="1186196"/>
    <lineage>
        <taxon>Archaea</taxon>
        <taxon>Methanobacteriati</taxon>
        <taxon>Methanobacteriota</taxon>
        <taxon>Stenosarchaea group</taxon>
        <taxon>Halobacteria</taxon>
        <taxon>Halobacteriales</taxon>
        <taxon>Natrialbaceae</taxon>
        <taxon>Natrinema</taxon>
    </lineage>
</organism>
<dbReference type="Pfam" id="PF01432">
    <property type="entry name" value="Peptidase_M3"/>
    <property type="match status" value="1"/>
</dbReference>
<proteinExistence type="predicted"/>
<evidence type="ECO:0000256" key="4">
    <source>
        <dbReference type="ARBA" id="ARBA00022801"/>
    </source>
</evidence>
<keyword evidence="5" id="KW-0862">Zinc</keyword>
<dbReference type="GO" id="GO:0006508">
    <property type="term" value="P:proteolysis"/>
    <property type="evidence" value="ECO:0007669"/>
    <property type="project" value="UniProtKB-KW"/>
</dbReference>
<dbReference type="Gene3D" id="1.10.1370.20">
    <property type="entry name" value="Oligoendopeptidase f, C-terminal domain"/>
    <property type="match status" value="1"/>
</dbReference>
<dbReference type="EMBL" id="FOFD01000004">
    <property type="protein sequence ID" value="SER09520.1"/>
    <property type="molecule type" value="Genomic_DNA"/>
</dbReference>
<dbReference type="Proteomes" id="UP000199114">
    <property type="component" value="Unassembled WGS sequence"/>
</dbReference>
<keyword evidence="2" id="KW-0645">Protease</keyword>
<evidence type="ECO:0000256" key="2">
    <source>
        <dbReference type="ARBA" id="ARBA00022670"/>
    </source>
</evidence>
<evidence type="ECO:0000313" key="9">
    <source>
        <dbReference type="Proteomes" id="UP000199114"/>
    </source>
</evidence>
<dbReference type="OrthoDB" id="275607at2157"/>
<evidence type="ECO:0000256" key="3">
    <source>
        <dbReference type="ARBA" id="ARBA00022723"/>
    </source>
</evidence>
<evidence type="ECO:0000256" key="6">
    <source>
        <dbReference type="ARBA" id="ARBA00023049"/>
    </source>
</evidence>
<keyword evidence="9" id="KW-1185">Reference proteome</keyword>
<keyword evidence="3" id="KW-0479">Metal-binding</keyword>
<name>A0A1H9LDQ2_9EURY</name>
<evidence type="ECO:0000256" key="1">
    <source>
        <dbReference type="ARBA" id="ARBA00001947"/>
    </source>
</evidence>
<dbReference type="InterPro" id="IPR001567">
    <property type="entry name" value="Pept_M3A_M3B_dom"/>
</dbReference>
<dbReference type="Gene3D" id="1.20.140.70">
    <property type="entry name" value="Oligopeptidase f, N-terminal domain"/>
    <property type="match status" value="1"/>
</dbReference>
<dbReference type="GO" id="GO:0046872">
    <property type="term" value="F:metal ion binding"/>
    <property type="evidence" value="ECO:0007669"/>
    <property type="project" value="UniProtKB-KW"/>
</dbReference>
<dbReference type="SUPFAM" id="SSF55486">
    <property type="entry name" value="Metalloproteases ('zincins'), catalytic domain"/>
    <property type="match status" value="1"/>
</dbReference>
<evidence type="ECO:0000256" key="5">
    <source>
        <dbReference type="ARBA" id="ARBA00022833"/>
    </source>
</evidence>
<dbReference type="STRING" id="1186196.SAMN04489841_2935"/>
<protein>
    <submittedName>
        <fullName evidence="8">Peptidase family M3</fullName>
    </submittedName>
</protein>
<keyword evidence="4" id="KW-0378">Hydrolase</keyword>
<dbReference type="AlphaFoldDB" id="A0A1H9LDQ2"/>
<evidence type="ECO:0000313" key="8">
    <source>
        <dbReference type="EMBL" id="SER09520.1"/>
    </source>
</evidence>
<comment type="cofactor">
    <cofactor evidence="1">
        <name>Zn(2+)</name>
        <dbReference type="ChEBI" id="CHEBI:29105"/>
    </cofactor>
</comment>
<sequence length="581" mass="66459">MDDSTDRSVTWSPEDIYESSDAFWTSLERVSARLDDRSALIEEPSDAIALLRTYEAIMPVVERLVAYARVTYYTNLRSRDARNRVRESRRLFAEARALRVALRDTLATYSESELADLLAHSDLRRRETFLCYLTSLQPNSTIEGFARTLHRLEPVISAPESLHEDVLSDVSSAVGLNGTNEDGQLRNSDFAAALTGRDRNDREQAYRAVQQELATREDSIAGILSTAVLRDERIAKDRGFDSALEATLRPHGLTADQYRRYVTTVRENATATTHLRRRRRRLGVDQLHIWDLYVPLDTESVDVPYSQACDYIVTSAELVSSAYKSAVQQVFDEGWIEVYPGRQKRDKAHTHSPYGVHPYVMANYRGNLRSMFTLAHEVGHAVHARFTNENQRYVHTQPPTFVSEIPSTFQELLLARYIISNGGTRLRSQTIEYVLQLVWNKFFRRTLWSDFERRVHEAIENRSRLGAARINRLFEECLGSHWPVVTCTEAATREWQRIPDFYTPYTAWKYAFGITIAISIETRLDGNHTGPEDYLTFLKAGSSERPSTLLERLGVRFDDAAVGAVFDRVEQLLQRIDTGSV</sequence>
<dbReference type="InterPro" id="IPR042088">
    <property type="entry name" value="OligoPept_F_C"/>
</dbReference>
<evidence type="ECO:0000259" key="7">
    <source>
        <dbReference type="Pfam" id="PF01432"/>
    </source>
</evidence>